<reference evidence="2" key="1">
    <citation type="journal article" date="2015" name="Nature">
        <title>Complex archaea that bridge the gap between prokaryotes and eukaryotes.</title>
        <authorList>
            <person name="Spang A."/>
            <person name="Saw J.H."/>
            <person name="Jorgensen S.L."/>
            <person name="Zaremba-Niedzwiedzka K."/>
            <person name="Martijn J."/>
            <person name="Lind A.E."/>
            <person name="van Eijk R."/>
            <person name="Schleper C."/>
            <person name="Guy L."/>
            <person name="Ettema T.J."/>
        </authorList>
    </citation>
    <scope>NUCLEOTIDE SEQUENCE</scope>
</reference>
<protein>
    <recommendedName>
        <fullName evidence="1">MaoC-like domain-containing protein</fullName>
    </recommendedName>
</protein>
<dbReference type="SUPFAM" id="SSF54637">
    <property type="entry name" value="Thioesterase/thiol ester dehydrase-isomerase"/>
    <property type="match status" value="1"/>
</dbReference>
<dbReference type="InterPro" id="IPR029069">
    <property type="entry name" value="HotDog_dom_sf"/>
</dbReference>
<dbReference type="PANTHER" id="PTHR43664">
    <property type="entry name" value="MONOAMINE OXIDASE-RELATED"/>
    <property type="match status" value="1"/>
</dbReference>
<organism evidence="2">
    <name type="scientific">marine sediment metagenome</name>
    <dbReference type="NCBI Taxonomy" id="412755"/>
    <lineage>
        <taxon>unclassified sequences</taxon>
        <taxon>metagenomes</taxon>
        <taxon>ecological metagenomes</taxon>
    </lineage>
</organism>
<gene>
    <name evidence="2" type="ORF">LCGC14_0254760</name>
</gene>
<dbReference type="InterPro" id="IPR002539">
    <property type="entry name" value="MaoC-like_dom"/>
</dbReference>
<dbReference type="CDD" id="cd03454">
    <property type="entry name" value="YdeM"/>
    <property type="match status" value="1"/>
</dbReference>
<dbReference type="InterPro" id="IPR052342">
    <property type="entry name" value="MCH/BMMD"/>
</dbReference>
<dbReference type="Pfam" id="PF01575">
    <property type="entry name" value="MaoC_dehydratas"/>
    <property type="match status" value="1"/>
</dbReference>
<dbReference type="Gene3D" id="3.10.129.10">
    <property type="entry name" value="Hotdog Thioesterase"/>
    <property type="match status" value="1"/>
</dbReference>
<dbReference type="AlphaFoldDB" id="A0A0F9U870"/>
<comment type="caution">
    <text evidence="2">The sequence shown here is derived from an EMBL/GenBank/DDBJ whole genome shotgun (WGS) entry which is preliminary data.</text>
</comment>
<accession>A0A0F9U870</accession>
<dbReference type="EMBL" id="LAZR01000134">
    <property type="protein sequence ID" value="KKN87784.1"/>
    <property type="molecule type" value="Genomic_DNA"/>
</dbReference>
<dbReference type="PANTHER" id="PTHR43664:SF1">
    <property type="entry name" value="BETA-METHYLMALYL-COA DEHYDRATASE"/>
    <property type="match status" value="1"/>
</dbReference>
<evidence type="ECO:0000313" key="2">
    <source>
        <dbReference type="EMBL" id="KKN87784.1"/>
    </source>
</evidence>
<sequence length="149" mass="17027">MKYLEDFSVGQVFEFRSAPLTKQQIMEFAQEWDPQRLHTDEAYAEGIHGGLIASGFQTLLTVFKPIMQDLMVDVANIGGIGFDQLRWLRPVRPEEPLNIRIEVQSLVPSRSKPDRGVLIYTLEARNPAGELVMSVETPVMIQRRKEDLK</sequence>
<name>A0A0F9U870_9ZZZZ</name>
<evidence type="ECO:0000259" key="1">
    <source>
        <dbReference type="Pfam" id="PF01575"/>
    </source>
</evidence>
<proteinExistence type="predicted"/>
<feature type="domain" description="MaoC-like" evidence="1">
    <location>
        <begin position="9"/>
        <end position="105"/>
    </location>
</feature>